<evidence type="ECO:0000256" key="7">
    <source>
        <dbReference type="PIRNR" id="PIRNR036421"/>
    </source>
</evidence>
<comment type="subcellular location">
    <subcellularLocation>
        <location evidence="1 7">Cytoplasm</location>
    </subcellularLocation>
</comment>
<dbReference type="InterPro" id="IPR011042">
    <property type="entry name" value="6-blade_b-propeller_TolB-like"/>
</dbReference>
<keyword evidence="6 7" id="KW-0720">Serine protease</keyword>
<dbReference type="GO" id="GO:0006508">
    <property type="term" value="P:proteolysis"/>
    <property type="evidence" value="ECO:0007669"/>
    <property type="project" value="UniProtKB-UniRule"/>
</dbReference>
<dbReference type="EC" id="3.4.21.-" evidence="7"/>
<keyword evidence="5 7" id="KW-0378">Hydrolase</keyword>
<evidence type="ECO:0000259" key="12">
    <source>
        <dbReference type="PROSITE" id="PS50106"/>
    </source>
</evidence>
<dbReference type="Pfam" id="PF14684">
    <property type="entry name" value="Tricorn_C1"/>
    <property type="match status" value="1"/>
</dbReference>
<dbReference type="SMART" id="SM00245">
    <property type="entry name" value="TSPc"/>
    <property type="match status" value="1"/>
</dbReference>
<dbReference type="Pfam" id="PF00595">
    <property type="entry name" value="PDZ"/>
    <property type="match status" value="1"/>
</dbReference>
<feature type="signal peptide" evidence="11">
    <location>
        <begin position="1"/>
        <end position="18"/>
    </location>
</feature>
<dbReference type="PROSITE" id="PS50106">
    <property type="entry name" value="PDZ"/>
    <property type="match status" value="1"/>
</dbReference>
<dbReference type="InterPro" id="IPR005151">
    <property type="entry name" value="Tail-specific_protease"/>
</dbReference>
<dbReference type="SUPFAM" id="SSF50156">
    <property type="entry name" value="PDZ domain-like"/>
    <property type="match status" value="1"/>
</dbReference>
<evidence type="ECO:0000256" key="10">
    <source>
        <dbReference type="SAM" id="MobiDB-lite"/>
    </source>
</evidence>
<dbReference type="PANTHER" id="PTHR43253">
    <property type="entry name" value="TRICORN PROTEASE HOMOLOG 2-RELATED"/>
    <property type="match status" value="1"/>
</dbReference>
<evidence type="ECO:0000256" key="5">
    <source>
        <dbReference type="ARBA" id="ARBA00022801"/>
    </source>
</evidence>
<dbReference type="AlphaFoldDB" id="A0A6J4KNR2"/>
<dbReference type="CDD" id="cd07562">
    <property type="entry name" value="Peptidase_S41_TRI"/>
    <property type="match status" value="1"/>
</dbReference>
<dbReference type="InterPro" id="IPR001478">
    <property type="entry name" value="PDZ"/>
</dbReference>
<dbReference type="InterPro" id="IPR012393">
    <property type="entry name" value="Tricorn_protease"/>
</dbReference>
<dbReference type="Pfam" id="PF26549">
    <property type="entry name" value="Tricorn_N"/>
    <property type="match status" value="1"/>
</dbReference>
<dbReference type="EMBL" id="CADCTW010000069">
    <property type="protein sequence ID" value="CAA9311124.1"/>
    <property type="molecule type" value="Genomic_DNA"/>
</dbReference>
<organism evidence="13">
    <name type="scientific">uncultured Gemmatimonadota bacterium</name>
    <dbReference type="NCBI Taxonomy" id="203437"/>
    <lineage>
        <taxon>Bacteria</taxon>
        <taxon>Pseudomonadati</taxon>
        <taxon>Gemmatimonadota</taxon>
        <taxon>environmental samples</taxon>
    </lineage>
</organism>
<dbReference type="InterPro" id="IPR029045">
    <property type="entry name" value="ClpP/crotonase-like_dom_sf"/>
</dbReference>
<comment type="similarity">
    <text evidence="2 7">Belongs to the peptidase S41B family.</text>
</comment>
<dbReference type="PANTHER" id="PTHR43253:SF1">
    <property type="entry name" value="TRICORN PROTEASE HOMOLOG 2-RELATED"/>
    <property type="match status" value="1"/>
</dbReference>
<dbReference type="Pfam" id="PF07676">
    <property type="entry name" value="PD40"/>
    <property type="match status" value="1"/>
</dbReference>
<feature type="active site" description="Charge relay system" evidence="8">
    <location>
        <position position="1023"/>
    </location>
</feature>
<feature type="chain" id="PRO_5026875812" description="Tricorn protease homolog" evidence="11">
    <location>
        <begin position="19"/>
        <end position="1058"/>
    </location>
</feature>
<evidence type="ECO:0000256" key="4">
    <source>
        <dbReference type="ARBA" id="ARBA00022670"/>
    </source>
</evidence>
<feature type="compositionally biased region" description="Low complexity" evidence="10">
    <location>
        <begin position="553"/>
        <end position="568"/>
    </location>
</feature>
<dbReference type="SUPFAM" id="SSF52096">
    <property type="entry name" value="ClpP/crotonase"/>
    <property type="match status" value="1"/>
</dbReference>
<dbReference type="Pfam" id="PF03572">
    <property type="entry name" value="Peptidase_S41"/>
    <property type="match status" value="1"/>
</dbReference>
<feature type="active site" description="Charge relay system" evidence="8">
    <location>
        <position position="747"/>
    </location>
</feature>
<dbReference type="Gene3D" id="3.30.750.44">
    <property type="match status" value="1"/>
</dbReference>
<evidence type="ECO:0000256" key="2">
    <source>
        <dbReference type="ARBA" id="ARBA00008524"/>
    </source>
</evidence>
<reference evidence="13" key="1">
    <citation type="submission" date="2020-02" db="EMBL/GenBank/DDBJ databases">
        <authorList>
            <person name="Meier V. D."/>
        </authorList>
    </citation>
    <scope>NUCLEOTIDE SEQUENCE</scope>
    <source>
        <strain evidence="13">AVDCRST_MAG68</strain>
    </source>
</reference>
<proteinExistence type="inferred from homology"/>
<dbReference type="Gene3D" id="3.90.226.10">
    <property type="entry name" value="2-enoyl-CoA Hydratase, Chain A, domain 1"/>
    <property type="match status" value="1"/>
</dbReference>
<feature type="active site" description="Nucleophile" evidence="8">
    <location>
        <position position="967"/>
    </location>
</feature>
<dbReference type="Gene3D" id="2.30.42.10">
    <property type="match status" value="1"/>
</dbReference>
<comment type="function">
    <text evidence="7">Degrades oligopeptides.</text>
</comment>
<evidence type="ECO:0000256" key="3">
    <source>
        <dbReference type="ARBA" id="ARBA00022490"/>
    </source>
</evidence>
<protein>
    <recommendedName>
        <fullName evidence="7">Tricorn protease homolog</fullName>
        <ecNumber evidence="7">3.4.21.-</ecNumber>
    </recommendedName>
</protein>
<accession>A0A6J4KNR2</accession>
<dbReference type="InterPro" id="IPR036034">
    <property type="entry name" value="PDZ_sf"/>
</dbReference>
<feature type="site" description="Transition state stabilizer; via amide nitrogen" evidence="9">
    <location>
        <position position="968"/>
    </location>
</feature>
<evidence type="ECO:0000256" key="8">
    <source>
        <dbReference type="PIRSR" id="PIRSR036421-1"/>
    </source>
</evidence>
<evidence type="ECO:0000256" key="1">
    <source>
        <dbReference type="ARBA" id="ARBA00004496"/>
    </source>
</evidence>
<dbReference type="InterPro" id="IPR011659">
    <property type="entry name" value="WD40"/>
</dbReference>
<keyword evidence="11" id="KW-0732">Signal</keyword>
<dbReference type="Pfam" id="PF26550">
    <property type="entry name" value="Tricorn_2nd"/>
    <property type="match status" value="1"/>
</dbReference>
<evidence type="ECO:0000313" key="13">
    <source>
        <dbReference type="EMBL" id="CAA9311124.1"/>
    </source>
</evidence>
<dbReference type="GO" id="GO:0005737">
    <property type="term" value="C:cytoplasm"/>
    <property type="evidence" value="ECO:0007669"/>
    <property type="project" value="UniProtKB-SubCell"/>
</dbReference>
<gene>
    <name evidence="13" type="ORF">AVDCRST_MAG68-1224</name>
</gene>
<feature type="region of interest" description="Disordered" evidence="10">
    <location>
        <begin position="539"/>
        <end position="568"/>
    </location>
</feature>
<dbReference type="GO" id="GO:0008236">
    <property type="term" value="F:serine-type peptidase activity"/>
    <property type="evidence" value="ECO:0007669"/>
    <property type="project" value="UniProtKB-UniRule"/>
</dbReference>
<dbReference type="Gene3D" id="2.120.10.30">
    <property type="entry name" value="TolB, C-terminal domain"/>
    <property type="match status" value="2"/>
</dbReference>
<dbReference type="Gene3D" id="2.120.10.60">
    <property type="entry name" value="Tricorn protease N-terminal domain"/>
    <property type="match status" value="2"/>
</dbReference>
<dbReference type="InterPro" id="IPR028204">
    <property type="entry name" value="Tricorn_C1"/>
</dbReference>
<feature type="domain" description="PDZ" evidence="12">
    <location>
        <begin position="760"/>
        <end position="810"/>
    </location>
</feature>
<keyword evidence="3 7" id="KW-0963">Cytoplasm</keyword>
<evidence type="ECO:0000256" key="6">
    <source>
        <dbReference type="ARBA" id="ARBA00022825"/>
    </source>
</evidence>
<name>A0A6J4KNR2_9BACT</name>
<dbReference type="SUPFAM" id="SSF69304">
    <property type="entry name" value="Tricorn protease N-terminal domain"/>
    <property type="match status" value="1"/>
</dbReference>
<keyword evidence="4 7" id="KW-0645">Protease</keyword>
<evidence type="ECO:0000256" key="11">
    <source>
        <dbReference type="SAM" id="SignalP"/>
    </source>
</evidence>
<sequence>MRLPFVLAALLFTANAQPAPSPSFAEPSLSPDGREIAFASGGDIWTVPAQGGEARLLVSHPATESRPVYSPDGRRVAFISTRTGNGDIYVLDFASGDVSRITWDDANDQLDGWSRDGRWLFFSSTSRDVAGMNDIYRVSAAGGTPMRVAADRYTNEFFASPAPGDSVLAITARGISSAQWWRLGSSHIDQSEIWLVRPASGSAAPRYQQVTQGGARELWPAWSPDGRTLFYASDRGGAQNLWAHPLGGTPRQLTRFRDGRVLWPSISADGRTLVFERDFRVWSLDVASGRAAEVPIVRRGTPAGPAAERLVLNDQIQDLALSPDGKKLAFIVRGEVFSAASKEGGDAQRVTSTPQVESQVTWAPDSRRLAYVSLRDGASSIHLYDFGTRAETRLTRSDAGDHSPRFSPDGKSLAFVRGGTELRVIDIASGRERMLATGALERPPLTSDRSIAWSPDGEWIAYSAAGERLFRNLHVVPAAGGQSRPVSFLANSSTGNTISWSPDGTFLLFESGQRTERFQLARVDLVPRTPRFREDQFRDLFQQENPRNPAPPADSAARSRPDSAAAPARGRRIVFDEIRRRLSLLPVAVDVGYQAISPDGKQVLLIAGAAGQQNLYLFPLDELAREEPVVRQLTSTPGAKGDAYWSPDGKEIFYLDAGRIQSLTVESRAVRPIPVSAEMEVDFAREKVAVFEQAWSYLRDHFYDERFHGADWRAVHGRYAPHVAGARTPDELRRVLQLMAGELNASHLGVNPPGGSSTPSTGRLGLSWDAAEYERSGRLRVAEVLPLGPADVAGGIRPGDYLVRVEGTPVTPRTNLDQLLAFRIGRRTVLRVASAGGAERDIVVRPVNAATEKGLLYRDWVEGNRRYVERASGGRLGYVHMFDMSEGSLSQLYVDLDAENHAREGVVIDLRNNNGGFVNVYATDVFARRPYLTMQPRGMRAAPARGQLGQRALERPTVLVVNRHSLSDAEDFTEGYRTLGLGQVVGEPTAGWIVFTWNVPLVDGSIVRLPRSRITDTRGQNMELNPRPVDVRSQRPIGESYLNRDTQLDAAVSTLLKK</sequence>
<dbReference type="PIRSF" id="PIRSF036421">
    <property type="entry name" value="Tricorn_protease"/>
    <property type="match status" value="1"/>
</dbReference>
<dbReference type="SUPFAM" id="SSF82171">
    <property type="entry name" value="DPP6 N-terminal domain-like"/>
    <property type="match status" value="1"/>
</dbReference>
<dbReference type="SMART" id="SM00228">
    <property type="entry name" value="PDZ"/>
    <property type="match status" value="1"/>
</dbReference>
<evidence type="ECO:0000256" key="9">
    <source>
        <dbReference type="PIRSR" id="PIRSR036421-3"/>
    </source>
</evidence>